<evidence type="ECO:0000256" key="4">
    <source>
        <dbReference type="ARBA" id="ARBA00023004"/>
    </source>
</evidence>
<dbReference type="InterPro" id="IPR006311">
    <property type="entry name" value="TAT_signal"/>
</dbReference>
<evidence type="ECO:0000256" key="2">
    <source>
        <dbReference type="ARBA" id="ARBA00022723"/>
    </source>
</evidence>
<proteinExistence type="predicted"/>
<dbReference type="NCBIfam" id="NF007382">
    <property type="entry name" value="PRK09898.1"/>
    <property type="match status" value="1"/>
</dbReference>
<evidence type="ECO:0000256" key="1">
    <source>
        <dbReference type="ARBA" id="ARBA00022485"/>
    </source>
</evidence>
<dbReference type="InterPro" id="IPR017900">
    <property type="entry name" value="4Fe4S_Fe_S_CS"/>
</dbReference>
<dbReference type="SUPFAM" id="SSF54862">
    <property type="entry name" value="4Fe-4S ferredoxins"/>
    <property type="match status" value="1"/>
</dbReference>
<dbReference type="Pfam" id="PF12800">
    <property type="entry name" value="Fer4_4"/>
    <property type="match status" value="1"/>
</dbReference>
<feature type="transmembrane region" description="Helical" evidence="7">
    <location>
        <begin position="44"/>
        <end position="66"/>
    </location>
</feature>
<keyword evidence="1" id="KW-0004">4Fe-4S</keyword>
<dbReference type="Pfam" id="PF13247">
    <property type="entry name" value="Fer4_11"/>
    <property type="match status" value="1"/>
</dbReference>
<dbReference type="PROSITE" id="PS00198">
    <property type="entry name" value="4FE4S_FER_1"/>
    <property type="match status" value="2"/>
</dbReference>
<evidence type="ECO:0000313" key="9">
    <source>
        <dbReference type="EMBL" id="MCI2241235.1"/>
    </source>
</evidence>
<dbReference type="InterPro" id="IPR050294">
    <property type="entry name" value="RnfB_subfamily"/>
</dbReference>
<feature type="domain" description="4Fe-4S ferredoxin-type" evidence="8">
    <location>
        <begin position="171"/>
        <end position="200"/>
    </location>
</feature>
<dbReference type="CDD" id="cd10550">
    <property type="entry name" value="DMSOR_beta_like"/>
    <property type="match status" value="1"/>
</dbReference>
<gene>
    <name evidence="9" type="ORF">LPT13_02565</name>
</gene>
<dbReference type="Proteomes" id="UP001430755">
    <property type="component" value="Unassembled WGS sequence"/>
</dbReference>
<evidence type="ECO:0000256" key="6">
    <source>
        <dbReference type="SAM" id="MobiDB-lite"/>
    </source>
</evidence>
<feature type="region of interest" description="Disordered" evidence="6">
    <location>
        <begin position="1"/>
        <end position="36"/>
    </location>
</feature>
<evidence type="ECO:0000256" key="3">
    <source>
        <dbReference type="ARBA" id="ARBA00022737"/>
    </source>
</evidence>
<keyword evidence="7" id="KW-1133">Transmembrane helix</keyword>
<comment type="caution">
    <text evidence="9">The sequence shown here is derived from an EMBL/GenBank/DDBJ whole genome shotgun (WGS) entry which is preliminary data.</text>
</comment>
<keyword evidence="4" id="KW-0408">Iron</keyword>
<feature type="domain" description="4Fe-4S ferredoxin-type" evidence="8">
    <location>
        <begin position="83"/>
        <end position="113"/>
    </location>
</feature>
<keyword evidence="10" id="KW-1185">Reference proteome</keyword>
<keyword evidence="2" id="KW-0479">Metal-binding</keyword>
<evidence type="ECO:0000256" key="5">
    <source>
        <dbReference type="ARBA" id="ARBA00023014"/>
    </source>
</evidence>
<sequence length="248" mass="26527">MTDANNSNAPVEPTAEAAPEPTPAAPAAVEADGTKKSNVTRRQVLAMAGCGVAGLVVGGVLASWGVTQQAIASGRIDVRTTPTKMIITDRARCSGCQRCEMSCTLKNDGYVDQHIARVRVWDTYNFGYGVGTGGGIYGDCEFTVKQCYQCKDAWCMKYCPVHAIHPDEKTGARVVDDELCIGCGMCTQACPWNMPRISSKTDKSTKCISCGRCADQCPNGAIQFVDWEDIAQKCIDEGVVSATTVYQA</sequence>
<dbReference type="InterPro" id="IPR017896">
    <property type="entry name" value="4Fe4S_Fe-S-bd"/>
</dbReference>
<dbReference type="EMBL" id="JAJMLW010000001">
    <property type="protein sequence ID" value="MCI2241235.1"/>
    <property type="molecule type" value="Genomic_DNA"/>
</dbReference>
<feature type="domain" description="4Fe-4S ferredoxin-type" evidence="8">
    <location>
        <begin position="138"/>
        <end position="169"/>
    </location>
</feature>
<evidence type="ECO:0000313" key="10">
    <source>
        <dbReference type="Proteomes" id="UP001430755"/>
    </source>
</evidence>
<dbReference type="PANTHER" id="PTHR42859">
    <property type="entry name" value="OXIDOREDUCTASE"/>
    <property type="match status" value="1"/>
</dbReference>
<dbReference type="Gene3D" id="3.30.70.20">
    <property type="match status" value="2"/>
</dbReference>
<keyword evidence="7" id="KW-0812">Transmembrane</keyword>
<dbReference type="PROSITE" id="PS51379">
    <property type="entry name" value="4FE4S_FER_2"/>
    <property type="match status" value="4"/>
</dbReference>
<dbReference type="RefSeq" id="WP_242163192.1">
    <property type="nucleotide sequence ID" value="NZ_JAJMLW010000001.1"/>
</dbReference>
<dbReference type="PROSITE" id="PS51318">
    <property type="entry name" value="TAT"/>
    <property type="match status" value="1"/>
</dbReference>
<accession>A0ABS9WEM3</accession>
<reference evidence="9" key="1">
    <citation type="submission" date="2021-11" db="EMBL/GenBank/DDBJ databases">
        <title>A Novel Adlercreutzia Species, isolated from a Allomyrina dichotoma larva feces.</title>
        <authorList>
            <person name="Suh M.K."/>
        </authorList>
    </citation>
    <scope>NUCLEOTIDE SEQUENCE</scope>
    <source>
        <strain evidence="9">JBNU-10</strain>
    </source>
</reference>
<feature type="domain" description="4Fe-4S ferredoxin-type" evidence="8">
    <location>
        <begin position="202"/>
        <end position="227"/>
    </location>
</feature>
<name>A0ABS9WEM3_9ACTN</name>
<evidence type="ECO:0000256" key="7">
    <source>
        <dbReference type="SAM" id="Phobius"/>
    </source>
</evidence>
<keyword evidence="3" id="KW-0677">Repeat</keyword>
<keyword evidence="5" id="KW-0411">Iron-sulfur</keyword>
<keyword evidence="7" id="KW-0472">Membrane</keyword>
<organism evidence="9 10">
    <name type="scientific">Adlercreutzia faecimuris</name>
    <dbReference type="NCBI Taxonomy" id="2897341"/>
    <lineage>
        <taxon>Bacteria</taxon>
        <taxon>Bacillati</taxon>
        <taxon>Actinomycetota</taxon>
        <taxon>Coriobacteriia</taxon>
        <taxon>Eggerthellales</taxon>
        <taxon>Eggerthellaceae</taxon>
        <taxon>Adlercreutzia</taxon>
    </lineage>
</organism>
<evidence type="ECO:0000259" key="8">
    <source>
        <dbReference type="PROSITE" id="PS51379"/>
    </source>
</evidence>
<protein>
    <submittedName>
        <fullName evidence="9">Ferredoxin-like protein</fullName>
    </submittedName>
</protein>
<feature type="compositionally biased region" description="Low complexity" evidence="6">
    <location>
        <begin position="9"/>
        <end position="31"/>
    </location>
</feature>
<dbReference type="PANTHER" id="PTHR42859:SF17">
    <property type="entry name" value="ELECTRON TRANSPORT PROTEIN HYDN-RELATED"/>
    <property type="match status" value="1"/>
</dbReference>